<feature type="signal peptide" evidence="1">
    <location>
        <begin position="1"/>
        <end position="17"/>
    </location>
</feature>
<keyword evidence="3" id="KW-1185">Reference proteome</keyword>
<dbReference type="Proteomes" id="UP000722485">
    <property type="component" value="Unassembled WGS sequence"/>
</dbReference>
<gene>
    <name evidence="2" type="ORF">G7Z17_g13422</name>
</gene>
<sequence length="298" mass="33482">MIFLSTLILSFVTASFSTPIAMRLENNGPPENATFIPCVEGTTNPICLSLRHRMPSPDVITEITHPNGTVEIQHNKYTREELKKIRHQNKVRSIEYQPGEVARDGSAEFISNLAKRESAPAICRSEKQRWYDQNDWGYWYQAWHQVGSCFYCNQCTEAIAVSFAVSQTWTAELGADFAEVIKVSFSFSWGETRTLTDTRTCQWNNVESGCHSIWYQPLMAYHNGNANYQTHTHCTAAGGNPARDSYYDHNWAFANVNQIGNNNGVNQGNLGCNSGCQGNDHRQCQNGNNGGSLWPNPN</sequence>
<comment type="caution">
    <text evidence="2">The sequence shown here is derived from an EMBL/GenBank/DDBJ whole genome shotgun (WGS) entry which is preliminary data.</text>
</comment>
<dbReference type="AlphaFoldDB" id="A0A9P5GVV8"/>
<keyword evidence="1" id="KW-0732">Signal</keyword>
<accession>A0A9P5GVV8</accession>
<dbReference type="EMBL" id="JAANBB010000791">
    <property type="protein sequence ID" value="KAF7534064.1"/>
    <property type="molecule type" value="Genomic_DNA"/>
</dbReference>
<evidence type="ECO:0000256" key="1">
    <source>
        <dbReference type="SAM" id="SignalP"/>
    </source>
</evidence>
<protein>
    <submittedName>
        <fullName evidence="2">Uncharacterized protein</fullName>
    </submittedName>
</protein>
<reference evidence="2" key="1">
    <citation type="submission" date="2020-03" db="EMBL/GenBank/DDBJ databases">
        <title>Draft Genome Sequence of Cylindrodendrum hubeiense.</title>
        <authorList>
            <person name="Buettner E."/>
            <person name="Kellner H."/>
        </authorList>
    </citation>
    <scope>NUCLEOTIDE SEQUENCE</scope>
    <source>
        <strain evidence="2">IHI 201604</strain>
    </source>
</reference>
<name>A0A9P5GVV8_9HYPO</name>
<proteinExistence type="predicted"/>
<evidence type="ECO:0000313" key="2">
    <source>
        <dbReference type="EMBL" id="KAF7534064.1"/>
    </source>
</evidence>
<dbReference type="OrthoDB" id="5013419at2759"/>
<feature type="chain" id="PRO_5040304331" evidence="1">
    <location>
        <begin position="18"/>
        <end position="298"/>
    </location>
</feature>
<evidence type="ECO:0000313" key="3">
    <source>
        <dbReference type="Proteomes" id="UP000722485"/>
    </source>
</evidence>
<organism evidence="2 3">
    <name type="scientific">Cylindrodendrum hubeiense</name>
    <dbReference type="NCBI Taxonomy" id="595255"/>
    <lineage>
        <taxon>Eukaryota</taxon>
        <taxon>Fungi</taxon>
        <taxon>Dikarya</taxon>
        <taxon>Ascomycota</taxon>
        <taxon>Pezizomycotina</taxon>
        <taxon>Sordariomycetes</taxon>
        <taxon>Hypocreomycetidae</taxon>
        <taxon>Hypocreales</taxon>
        <taxon>Nectriaceae</taxon>
        <taxon>Cylindrodendrum</taxon>
    </lineage>
</organism>